<dbReference type="RefSeq" id="WP_165132456.1">
    <property type="nucleotide sequence ID" value="NZ_CP049250.1"/>
</dbReference>
<dbReference type="EMBL" id="JACIEC010000001">
    <property type="protein sequence ID" value="MBB4142911.1"/>
    <property type="molecule type" value="Genomic_DNA"/>
</dbReference>
<dbReference type="Proteomes" id="UP000519897">
    <property type="component" value="Unassembled WGS sequence"/>
</dbReference>
<dbReference type="AlphaFoldDB" id="A0A7W6LEU0"/>
<evidence type="ECO:0000313" key="3">
    <source>
        <dbReference type="Proteomes" id="UP000519897"/>
    </source>
</evidence>
<protein>
    <recommendedName>
        <fullName evidence="4">Lipoprotein</fullName>
    </recommendedName>
</protein>
<organism evidence="2 3">
    <name type="scientific">Rhizobium rhizoryzae</name>
    <dbReference type="NCBI Taxonomy" id="451876"/>
    <lineage>
        <taxon>Bacteria</taxon>
        <taxon>Pseudomonadati</taxon>
        <taxon>Pseudomonadota</taxon>
        <taxon>Alphaproteobacteria</taxon>
        <taxon>Hyphomicrobiales</taxon>
        <taxon>Rhizobiaceae</taxon>
        <taxon>Rhizobium/Agrobacterium group</taxon>
        <taxon>Rhizobium</taxon>
    </lineage>
</organism>
<proteinExistence type="predicted"/>
<feature type="signal peptide" evidence="1">
    <location>
        <begin position="1"/>
        <end position="24"/>
    </location>
</feature>
<keyword evidence="3" id="KW-1185">Reference proteome</keyword>
<sequence>MKPQMQKMFRLVQALCLGLTLGLAASCQSVSPEARRAAAERTCLGYGFEPGSPALQRCMQNQN</sequence>
<dbReference type="PROSITE" id="PS51257">
    <property type="entry name" value="PROKAR_LIPOPROTEIN"/>
    <property type="match status" value="1"/>
</dbReference>
<gene>
    <name evidence="2" type="ORF">GGQ72_001410</name>
</gene>
<reference evidence="2 3" key="1">
    <citation type="submission" date="2020-08" db="EMBL/GenBank/DDBJ databases">
        <title>Genomic Encyclopedia of Type Strains, Phase IV (KMG-IV): sequencing the most valuable type-strain genomes for metagenomic binning, comparative biology and taxonomic classification.</title>
        <authorList>
            <person name="Goeker M."/>
        </authorList>
    </citation>
    <scope>NUCLEOTIDE SEQUENCE [LARGE SCALE GENOMIC DNA]</scope>
    <source>
        <strain evidence="2 3">DSM 29514</strain>
    </source>
</reference>
<accession>A0A7W6LEU0</accession>
<feature type="chain" id="PRO_5031284096" description="Lipoprotein" evidence="1">
    <location>
        <begin position="25"/>
        <end position="63"/>
    </location>
</feature>
<evidence type="ECO:0000313" key="2">
    <source>
        <dbReference type="EMBL" id="MBB4142911.1"/>
    </source>
</evidence>
<evidence type="ECO:0000256" key="1">
    <source>
        <dbReference type="SAM" id="SignalP"/>
    </source>
</evidence>
<keyword evidence="1" id="KW-0732">Signal</keyword>
<name>A0A7W6LEU0_9HYPH</name>
<evidence type="ECO:0008006" key="4">
    <source>
        <dbReference type="Google" id="ProtNLM"/>
    </source>
</evidence>
<comment type="caution">
    <text evidence="2">The sequence shown here is derived from an EMBL/GenBank/DDBJ whole genome shotgun (WGS) entry which is preliminary data.</text>
</comment>